<accession>A0ABV4VGE0</accession>
<dbReference type="Proteomes" id="UP001576708">
    <property type="component" value="Unassembled WGS sequence"/>
</dbReference>
<dbReference type="EMBL" id="JBHFGU010000002">
    <property type="protein sequence ID" value="MFB2619332.1"/>
    <property type="molecule type" value="Genomic_DNA"/>
</dbReference>
<proteinExistence type="predicted"/>
<dbReference type="RefSeq" id="WP_342201057.1">
    <property type="nucleotide sequence ID" value="NZ_JBCATE010000002.1"/>
</dbReference>
<name>A0ABV4VGE0_9GAMM</name>
<evidence type="ECO:0000313" key="2">
    <source>
        <dbReference type="Proteomes" id="UP001576708"/>
    </source>
</evidence>
<gene>
    <name evidence="1" type="ORF">ACE02W_05850</name>
</gene>
<sequence>MGLSDLKKNAMPSRGGAQPLSLDEFIDAATLYAMGENRLPSTGGSVAAMELVKELPLQAAPLDVTSLEVAPLEVKLDTSNVVTLHRPKTASMQLDASQEEERPHYRKATFSLSEAAISHLAKLSEESDISKSKLIRFLIEQHYALPTALRQMREQQIKKS</sequence>
<organism evidence="1 2">
    <name type="scientific">Shewanella mangrovisoli</name>
    <dbReference type="NCBI Taxonomy" id="2864211"/>
    <lineage>
        <taxon>Bacteria</taxon>
        <taxon>Pseudomonadati</taxon>
        <taxon>Pseudomonadota</taxon>
        <taxon>Gammaproteobacteria</taxon>
        <taxon>Alteromonadales</taxon>
        <taxon>Shewanellaceae</taxon>
        <taxon>Shewanella</taxon>
    </lineage>
</organism>
<comment type="caution">
    <text evidence="1">The sequence shown here is derived from an EMBL/GenBank/DDBJ whole genome shotgun (WGS) entry which is preliminary data.</text>
</comment>
<reference evidence="1 2" key="1">
    <citation type="submission" date="2024-09" db="EMBL/GenBank/DDBJ databases">
        <authorList>
            <person name="Zhang Y."/>
        </authorList>
    </citation>
    <scope>NUCLEOTIDE SEQUENCE [LARGE SCALE GENOMIC DNA]</scope>
    <source>
        <strain evidence="1 2">ZJ318</strain>
    </source>
</reference>
<keyword evidence="2" id="KW-1185">Reference proteome</keyword>
<protein>
    <submittedName>
        <fullName evidence="1">CopG family transcriptional regulator</fullName>
    </submittedName>
</protein>
<evidence type="ECO:0000313" key="1">
    <source>
        <dbReference type="EMBL" id="MFB2619332.1"/>
    </source>
</evidence>